<sequence>MSDEHTVIVVGAGVAGLSCARILAARGLRTIVLEREAEPGGRVRTDAVDGFLLDHGFQVLPLAYPEARRALDLDRLDLRRFARGAIVRAGGRFRRVADPRESPLRGLRMLAGGVMGVRDGAAVLRLLRGAGGETTAAEALRRAGTSRAAVETFFAPFLRGIFLEPRLSTSSRFLDFVLATFSAGPAALPAAGIGAVSAQLAEGLDVRTGAAVTTVGPRAVSLQSGEQLRARAVVVATAGLVDEPAHGWNGVTCVYFDAPRAPLRGPWLVLNGEGGPVNNLCVPSEVSPAYAPPGRALVSVSVLGGGEPDLEAIRAQLAGWFGRAAGGWRHLRSYALPHALPAYPLGASLEQPPRLTARLYACGDHREHPSLNGALASGRRAAEAVLADLA</sequence>
<dbReference type="Pfam" id="PF01593">
    <property type="entry name" value="Amino_oxidase"/>
    <property type="match status" value="1"/>
</dbReference>
<dbReference type="OrthoDB" id="9767561at2"/>
<dbReference type="InterPro" id="IPR002937">
    <property type="entry name" value="Amino_oxidase"/>
</dbReference>
<evidence type="ECO:0000313" key="2">
    <source>
        <dbReference type="EMBL" id="RDI73681.1"/>
    </source>
</evidence>
<feature type="domain" description="Amine oxidase" evidence="1">
    <location>
        <begin position="14"/>
        <end position="386"/>
    </location>
</feature>
<evidence type="ECO:0000313" key="3">
    <source>
        <dbReference type="Proteomes" id="UP000254134"/>
    </source>
</evidence>
<keyword evidence="3" id="KW-1185">Reference proteome</keyword>
<dbReference type="GO" id="GO:0016491">
    <property type="term" value="F:oxidoreductase activity"/>
    <property type="evidence" value="ECO:0007669"/>
    <property type="project" value="InterPro"/>
</dbReference>
<proteinExistence type="predicted"/>
<gene>
    <name evidence="2" type="ORF">Gocc_2594</name>
</gene>
<dbReference type="SUPFAM" id="SSF51905">
    <property type="entry name" value="FAD/NAD(P)-binding domain"/>
    <property type="match status" value="1"/>
</dbReference>
<reference evidence="2 3" key="1">
    <citation type="submission" date="2018-07" db="EMBL/GenBank/DDBJ databases">
        <title>High-quality-draft genome sequence of Gaiella occulta.</title>
        <authorList>
            <person name="Severino R."/>
            <person name="Froufe H.J.C."/>
            <person name="Rainey F.A."/>
            <person name="Barroso C."/>
            <person name="Albuquerque L."/>
            <person name="Lobo-Da-Cunha A."/>
            <person name="Da Costa M.S."/>
            <person name="Egas C."/>
        </authorList>
    </citation>
    <scope>NUCLEOTIDE SEQUENCE [LARGE SCALE GENOMIC DNA]</scope>
    <source>
        <strain evidence="2 3">F2-233</strain>
    </source>
</reference>
<dbReference type="InterPro" id="IPR036188">
    <property type="entry name" value="FAD/NAD-bd_sf"/>
</dbReference>
<organism evidence="2 3">
    <name type="scientific">Gaiella occulta</name>
    <dbReference type="NCBI Taxonomy" id="1002870"/>
    <lineage>
        <taxon>Bacteria</taxon>
        <taxon>Bacillati</taxon>
        <taxon>Actinomycetota</taxon>
        <taxon>Thermoleophilia</taxon>
        <taxon>Gaiellales</taxon>
        <taxon>Gaiellaceae</taxon>
        <taxon>Gaiella</taxon>
    </lineage>
</organism>
<accession>A0A7M2YU56</accession>
<reference evidence="3" key="2">
    <citation type="journal article" date="2019" name="MicrobiologyOpen">
        <title>High-quality draft genome sequence of Gaiella occulta isolated from a 150 meter deep mineral water borehole and comparison with the genome sequences of other deep-branching lineages of the phylum Actinobacteria.</title>
        <authorList>
            <person name="Severino R."/>
            <person name="Froufe H.J.C."/>
            <person name="Barroso C."/>
            <person name="Albuquerque L."/>
            <person name="Lobo-da-Cunha A."/>
            <person name="da Costa M.S."/>
            <person name="Egas C."/>
        </authorList>
    </citation>
    <scope>NUCLEOTIDE SEQUENCE [LARGE SCALE GENOMIC DNA]</scope>
    <source>
        <strain evidence="3">F2-233</strain>
    </source>
</reference>
<evidence type="ECO:0000259" key="1">
    <source>
        <dbReference type="Pfam" id="PF01593"/>
    </source>
</evidence>
<dbReference type="Gene3D" id="3.50.50.60">
    <property type="entry name" value="FAD/NAD(P)-binding domain"/>
    <property type="match status" value="1"/>
</dbReference>
<name>A0A7M2YU56_9ACTN</name>
<dbReference type="Proteomes" id="UP000254134">
    <property type="component" value="Unassembled WGS sequence"/>
</dbReference>
<protein>
    <submittedName>
        <fullName evidence="2">NAD(P)-binding Rossmann-like domain</fullName>
    </submittedName>
</protein>
<comment type="caution">
    <text evidence="2">The sequence shown here is derived from an EMBL/GenBank/DDBJ whole genome shotgun (WGS) entry which is preliminary data.</text>
</comment>
<dbReference type="AlphaFoldDB" id="A0A7M2YU56"/>
<dbReference type="RefSeq" id="WP_114796998.1">
    <property type="nucleotide sequence ID" value="NZ_QQZY01000007.1"/>
</dbReference>
<dbReference type="EMBL" id="QQZY01000007">
    <property type="protein sequence ID" value="RDI73681.1"/>
    <property type="molecule type" value="Genomic_DNA"/>
</dbReference>
<dbReference type="PANTHER" id="PTHR42841">
    <property type="entry name" value="AMINE OXIDASE"/>
    <property type="match status" value="1"/>
</dbReference>